<dbReference type="PROSITE" id="PS50110">
    <property type="entry name" value="RESPONSE_REGULATORY"/>
    <property type="match status" value="1"/>
</dbReference>
<keyword evidence="3" id="KW-0804">Transcription</keyword>
<name>A0A380W7W1_AFIFE</name>
<keyword evidence="2" id="KW-0238">DNA-binding</keyword>
<dbReference type="SUPFAM" id="SSF46894">
    <property type="entry name" value="C-terminal effector domain of the bipartite response regulators"/>
    <property type="match status" value="1"/>
</dbReference>
<accession>A0A380W7W1</accession>
<evidence type="ECO:0000259" key="7">
    <source>
        <dbReference type="PROSITE" id="PS50110"/>
    </source>
</evidence>
<feature type="domain" description="HTH luxR-type" evidence="6">
    <location>
        <begin position="144"/>
        <end position="209"/>
    </location>
</feature>
<dbReference type="InterPro" id="IPR000792">
    <property type="entry name" value="Tscrpt_reg_LuxR_C"/>
</dbReference>
<dbReference type="GO" id="GO:0000160">
    <property type="term" value="P:phosphorelay signal transduction system"/>
    <property type="evidence" value="ECO:0007669"/>
    <property type="project" value="InterPro"/>
</dbReference>
<dbReference type="InterPro" id="IPR001789">
    <property type="entry name" value="Sig_transdc_resp-reg_receiver"/>
</dbReference>
<evidence type="ECO:0000256" key="5">
    <source>
        <dbReference type="SAM" id="MobiDB-lite"/>
    </source>
</evidence>
<dbReference type="Pfam" id="PF00196">
    <property type="entry name" value="GerE"/>
    <property type="match status" value="1"/>
</dbReference>
<dbReference type="GO" id="GO:0003677">
    <property type="term" value="F:DNA binding"/>
    <property type="evidence" value="ECO:0007669"/>
    <property type="project" value="UniProtKB-KW"/>
</dbReference>
<comment type="caution">
    <text evidence="4">Lacks conserved residue(s) required for the propagation of feature annotation.</text>
</comment>
<dbReference type="Gene3D" id="3.40.50.2300">
    <property type="match status" value="1"/>
</dbReference>
<evidence type="ECO:0000256" key="3">
    <source>
        <dbReference type="ARBA" id="ARBA00023163"/>
    </source>
</evidence>
<dbReference type="AlphaFoldDB" id="A0A380W7W1"/>
<evidence type="ECO:0000313" key="8">
    <source>
        <dbReference type="EMBL" id="SUU85038.1"/>
    </source>
</evidence>
<dbReference type="PROSITE" id="PS50043">
    <property type="entry name" value="HTH_LUXR_2"/>
    <property type="match status" value="1"/>
</dbReference>
<dbReference type="InterPro" id="IPR011006">
    <property type="entry name" value="CheY-like_superfamily"/>
</dbReference>
<feature type="region of interest" description="Disordered" evidence="5">
    <location>
        <begin position="119"/>
        <end position="145"/>
    </location>
</feature>
<evidence type="ECO:0000256" key="2">
    <source>
        <dbReference type="ARBA" id="ARBA00023125"/>
    </source>
</evidence>
<proteinExistence type="predicted"/>
<dbReference type="PANTHER" id="PTHR44688:SF16">
    <property type="entry name" value="DNA-BINDING TRANSCRIPTIONAL ACTIVATOR DEVR_DOSR"/>
    <property type="match status" value="1"/>
</dbReference>
<dbReference type="PRINTS" id="PR00038">
    <property type="entry name" value="HTHLUXR"/>
</dbReference>
<dbReference type="Proteomes" id="UP000254343">
    <property type="component" value="Unassembled WGS sequence"/>
</dbReference>
<sequence length="216" mass="23543">MRCVRVVIANRNPLVSQSLANFLSAEGNFEVISSCATISECVRLVQAKSPDIAIIERLTYSKIPGHDILAKIASACSFTRVVFLAALSEPDDTSVNATYDLPLKGSTLARCLAQIAGSHEPANSTSHHKPPLRHQSKAAPVDTPNQPHACLTEREREIMHQISAGISNKEAARRLNVSEGTIKLHLHHIYHKLSIKNRAELVAMAVTYSGPAWLLV</sequence>
<dbReference type="Gene3D" id="1.10.10.10">
    <property type="entry name" value="Winged helix-like DNA-binding domain superfamily/Winged helix DNA-binding domain"/>
    <property type="match status" value="1"/>
</dbReference>
<dbReference type="SUPFAM" id="SSF52172">
    <property type="entry name" value="CheY-like"/>
    <property type="match status" value="1"/>
</dbReference>
<protein>
    <submittedName>
        <fullName evidence="8">Probable transcriptional regulatory protein NarL</fullName>
    </submittedName>
</protein>
<evidence type="ECO:0000259" key="6">
    <source>
        <dbReference type="PROSITE" id="PS50043"/>
    </source>
</evidence>
<evidence type="ECO:0000313" key="9">
    <source>
        <dbReference type="Proteomes" id="UP000254343"/>
    </source>
</evidence>
<dbReference type="InterPro" id="IPR036388">
    <property type="entry name" value="WH-like_DNA-bd_sf"/>
</dbReference>
<evidence type="ECO:0000256" key="4">
    <source>
        <dbReference type="PROSITE-ProRule" id="PRU00169"/>
    </source>
</evidence>
<dbReference type="EMBL" id="UIGB01000001">
    <property type="protein sequence ID" value="SUU85038.1"/>
    <property type="molecule type" value="Genomic_DNA"/>
</dbReference>
<dbReference type="SMART" id="SM00421">
    <property type="entry name" value="HTH_LUXR"/>
    <property type="match status" value="1"/>
</dbReference>
<gene>
    <name evidence="8" type="primary">narL_1</name>
    <name evidence="8" type="ORF">NCTC12722_02243</name>
</gene>
<reference evidence="8 9" key="1">
    <citation type="submission" date="2018-06" db="EMBL/GenBank/DDBJ databases">
        <authorList>
            <consortium name="Pathogen Informatics"/>
            <person name="Doyle S."/>
        </authorList>
    </citation>
    <scope>NUCLEOTIDE SEQUENCE [LARGE SCALE GENOMIC DNA]</scope>
    <source>
        <strain evidence="8 9">NCTC12722</strain>
    </source>
</reference>
<dbReference type="CDD" id="cd06170">
    <property type="entry name" value="LuxR_C_like"/>
    <property type="match status" value="1"/>
</dbReference>
<dbReference type="InterPro" id="IPR016032">
    <property type="entry name" value="Sig_transdc_resp-reg_C-effctor"/>
</dbReference>
<dbReference type="RefSeq" id="WP_002715863.1">
    <property type="nucleotide sequence ID" value="NZ_UFSI01000001.1"/>
</dbReference>
<dbReference type="OrthoDB" id="9782896at2"/>
<dbReference type="GO" id="GO:0006355">
    <property type="term" value="P:regulation of DNA-templated transcription"/>
    <property type="evidence" value="ECO:0007669"/>
    <property type="project" value="InterPro"/>
</dbReference>
<keyword evidence="1" id="KW-0805">Transcription regulation</keyword>
<evidence type="ECO:0000256" key="1">
    <source>
        <dbReference type="ARBA" id="ARBA00023015"/>
    </source>
</evidence>
<feature type="domain" description="Response regulatory" evidence="7">
    <location>
        <begin position="5"/>
        <end position="116"/>
    </location>
</feature>
<organism evidence="8 9">
    <name type="scientific">Afipia felis</name>
    <name type="common">Cat scratch disease bacillus</name>
    <dbReference type="NCBI Taxonomy" id="1035"/>
    <lineage>
        <taxon>Bacteria</taxon>
        <taxon>Pseudomonadati</taxon>
        <taxon>Pseudomonadota</taxon>
        <taxon>Alphaproteobacteria</taxon>
        <taxon>Hyphomicrobiales</taxon>
        <taxon>Nitrobacteraceae</taxon>
        <taxon>Afipia</taxon>
    </lineage>
</organism>
<feature type="compositionally biased region" description="Basic residues" evidence="5">
    <location>
        <begin position="126"/>
        <end position="136"/>
    </location>
</feature>
<dbReference type="PANTHER" id="PTHR44688">
    <property type="entry name" value="DNA-BINDING TRANSCRIPTIONAL ACTIVATOR DEVR_DOSR"/>
    <property type="match status" value="1"/>
</dbReference>